<dbReference type="Pfam" id="PF13304">
    <property type="entry name" value="AAA_21"/>
    <property type="match status" value="1"/>
</dbReference>
<dbReference type="AlphaFoldDB" id="A0AAV5B1F6"/>
<dbReference type="SUPFAM" id="SSF52540">
    <property type="entry name" value="P-loop containing nucleoside triphosphate hydrolases"/>
    <property type="match status" value="1"/>
</dbReference>
<dbReference type="GO" id="GO:0005524">
    <property type="term" value="F:ATP binding"/>
    <property type="evidence" value="ECO:0007669"/>
    <property type="project" value="InterPro"/>
</dbReference>
<dbReference type="Gene3D" id="3.40.50.300">
    <property type="entry name" value="P-loop containing nucleotide triphosphate hydrolases"/>
    <property type="match status" value="1"/>
</dbReference>
<evidence type="ECO:0000259" key="1">
    <source>
        <dbReference type="Pfam" id="PF13304"/>
    </source>
</evidence>
<dbReference type="PANTHER" id="PTHR40396:SF1">
    <property type="entry name" value="ATPASE AAA-TYPE CORE DOMAIN-CONTAINING PROTEIN"/>
    <property type="match status" value="1"/>
</dbReference>
<gene>
    <name evidence="2" type="ORF">ATOP_01380</name>
</gene>
<dbReference type="GO" id="GO:0016887">
    <property type="term" value="F:ATP hydrolysis activity"/>
    <property type="evidence" value="ECO:0007669"/>
    <property type="project" value="InterPro"/>
</dbReference>
<reference evidence="2" key="1">
    <citation type="journal article" date="2022" name="Int. J. Syst. Evol. Microbiol.">
        <title>Granulimonas faecalis gen. nov., sp. nov., and Leptogranulimonas caecicola gen. nov., sp. nov., novel lactate-producing Atopobiaceae bacteria isolated from mouse intestines, and an emended description of the family Atopobiaceae.</title>
        <authorList>
            <person name="Morinaga K."/>
            <person name="Kusada H."/>
            <person name="Sakamoto S."/>
            <person name="Murakami T."/>
            <person name="Toyoda A."/>
            <person name="Mori H."/>
            <person name="Meng X.Y."/>
            <person name="Takashino M."/>
            <person name="Murotomi K."/>
            <person name="Tamaki H."/>
        </authorList>
    </citation>
    <scope>NUCLEOTIDE SEQUENCE</scope>
    <source>
        <strain evidence="2">OPF53</strain>
    </source>
</reference>
<accession>A0AAV5B1F6</accession>
<proteinExistence type="predicted"/>
<feature type="domain" description="ATPase AAA-type core" evidence="1">
    <location>
        <begin position="49"/>
        <end position="388"/>
    </location>
</feature>
<name>A0AAV5B1F6_9ACTN</name>
<sequence length="435" mass="49926">MLLTMKIKNWKTFKNEVTFSMEASRERKHSNQVARLSSMYGKRRVLPAAAIFGYNAAGKTSLLEALSFLKNLVVIGTQVNQAIPVRSYQLDQECSHAPTFIELRIVKEGHIYRYAVSLTRGYVEKEQLFLERTRSEELIFSRLGDRVEFGKMYDTERHRFIAESTRRNQLFLHNAVEQNAESFRPAFDWFAAVLRIEGVEDHGAPYTSVLVRDDFRQFINEKLRDYGTGAEELSLDHVPKEAIGVPVEFLDSALAAVPPGEEGSIQIRVDKGDAKGPEIYIIMVRDSFADYYKATLRHRCSDGEGIRFEMGEESTGTQRLVELLPIFFDLCAKGTPEHSHELVWLIDELGRSFHTSMTLGLVREYLDSCNSNTRHQLIFTTHDLLLMSDDSMRRDELWVCSKDPTEGSEVVCIGKHPRTRTDSDILKLYMEEVYR</sequence>
<organism evidence="2 3">
    <name type="scientific">Granulimonas faecalis</name>
    <dbReference type="NCBI Taxonomy" id="2894155"/>
    <lineage>
        <taxon>Bacteria</taxon>
        <taxon>Bacillati</taxon>
        <taxon>Actinomycetota</taxon>
        <taxon>Coriobacteriia</taxon>
        <taxon>Coriobacteriales</taxon>
        <taxon>Kribbibacteriaceae</taxon>
        <taxon>Granulimonas</taxon>
    </lineage>
</organism>
<evidence type="ECO:0000313" key="3">
    <source>
        <dbReference type="Proteomes" id="UP001055025"/>
    </source>
</evidence>
<evidence type="ECO:0000313" key="2">
    <source>
        <dbReference type="EMBL" id="GJM54483.1"/>
    </source>
</evidence>
<keyword evidence="3" id="KW-1185">Reference proteome</keyword>
<dbReference type="PANTHER" id="PTHR40396">
    <property type="entry name" value="ATPASE-LIKE PROTEIN"/>
    <property type="match status" value="1"/>
</dbReference>
<dbReference type="InterPro" id="IPR003959">
    <property type="entry name" value="ATPase_AAA_core"/>
</dbReference>
<protein>
    <submittedName>
        <fullName evidence="2">Transporter</fullName>
    </submittedName>
</protein>
<dbReference type="Proteomes" id="UP001055025">
    <property type="component" value="Unassembled WGS sequence"/>
</dbReference>
<dbReference type="InterPro" id="IPR027417">
    <property type="entry name" value="P-loop_NTPase"/>
</dbReference>
<dbReference type="EMBL" id="BQKC01000001">
    <property type="protein sequence ID" value="GJM54483.1"/>
    <property type="molecule type" value="Genomic_DNA"/>
</dbReference>
<comment type="caution">
    <text evidence="2">The sequence shown here is derived from an EMBL/GenBank/DDBJ whole genome shotgun (WGS) entry which is preliminary data.</text>
</comment>